<reference evidence="6 7" key="1">
    <citation type="submission" date="2016-08" db="EMBL/GenBank/DDBJ databases">
        <title>A Parts List for Fungal Cellulosomes Revealed by Comparative Genomics.</title>
        <authorList>
            <consortium name="DOE Joint Genome Institute"/>
            <person name="Haitjema C.H."/>
            <person name="Gilmore S.P."/>
            <person name="Henske J.K."/>
            <person name="Solomon K.V."/>
            <person name="De Groot R."/>
            <person name="Kuo A."/>
            <person name="Mondo S.J."/>
            <person name="Salamov A.A."/>
            <person name="Labutti K."/>
            <person name="Zhao Z."/>
            <person name="Chiniquy J."/>
            <person name="Barry K."/>
            <person name="Brewer H.M."/>
            <person name="Purvine S.O."/>
            <person name="Wright A.T."/>
            <person name="Boxma B."/>
            <person name="Van Alen T."/>
            <person name="Hackstein J.H."/>
            <person name="Baker S.E."/>
            <person name="Grigoriev I.V."/>
            <person name="O'Malley M.A."/>
        </authorList>
    </citation>
    <scope>NUCLEOTIDE SEQUENCE [LARGE SCALE GENOMIC DNA]</scope>
    <source>
        <strain evidence="6 7">S4</strain>
    </source>
</reference>
<dbReference type="SUPFAM" id="SSF52777">
    <property type="entry name" value="CoA-dependent acyltransferases"/>
    <property type="match status" value="10"/>
</dbReference>
<dbReference type="InterPro" id="IPR000873">
    <property type="entry name" value="AMP-dep_synth/lig_dom"/>
</dbReference>
<dbReference type="NCBIfam" id="TIGR01733">
    <property type="entry name" value="AA-adenyl-dom"/>
    <property type="match status" value="2"/>
</dbReference>
<evidence type="ECO:0000256" key="3">
    <source>
        <dbReference type="ARBA" id="ARBA00022598"/>
    </source>
</evidence>
<feature type="domain" description="Carrier" evidence="5">
    <location>
        <begin position="3943"/>
        <end position="4020"/>
    </location>
</feature>
<dbReference type="SUPFAM" id="SSF47336">
    <property type="entry name" value="ACP-like"/>
    <property type="match status" value="4"/>
</dbReference>
<dbReference type="InterPro" id="IPR001242">
    <property type="entry name" value="Condensation_dom"/>
</dbReference>
<evidence type="ECO:0000256" key="2">
    <source>
        <dbReference type="ARBA" id="ARBA00022553"/>
    </source>
</evidence>
<accession>A0A1Y1WXZ3</accession>
<protein>
    <submittedName>
        <fullName evidence="6">Acetyl-CoA synthetase-like protein</fullName>
    </submittedName>
</protein>
<dbReference type="Gene3D" id="3.40.50.980">
    <property type="match status" value="6"/>
</dbReference>
<dbReference type="FunFam" id="3.40.50.980:FF:000001">
    <property type="entry name" value="Non-ribosomal peptide synthetase"/>
    <property type="match status" value="2"/>
</dbReference>
<keyword evidence="7" id="KW-1185">Reference proteome</keyword>
<dbReference type="Pfam" id="PF00668">
    <property type="entry name" value="Condensation"/>
    <property type="match status" value="5"/>
</dbReference>
<dbReference type="GO" id="GO:0016874">
    <property type="term" value="F:ligase activity"/>
    <property type="evidence" value="ECO:0007669"/>
    <property type="project" value="UniProtKB-KW"/>
</dbReference>
<dbReference type="InterPro" id="IPR009081">
    <property type="entry name" value="PP-bd_ACP"/>
</dbReference>
<dbReference type="InterPro" id="IPR006162">
    <property type="entry name" value="Ppantetheine_attach_site"/>
</dbReference>
<evidence type="ECO:0000259" key="5">
    <source>
        <dbReference type="PROSITE" id="PS50075"/>
    </source>
</evidence>
<dbReference type="GO" id="GO:0044550">
    <property type="term" value="P:secondary metabolite biosynthetic process"/>
    <property type="evidence" value="ECO:0007669"/>
    <property type="project" value="TreeGrafter"/>
</dbReference>
<dbReference type="GO" id="GO:0031177">
    <property type="term" value="F:phosphopantetheine binding"/>
    <property type="evidence" value="ECO:0007669"/>
    <property type="project" value="TreeGrafter"/>
</dbReference>
<keyword evidence="1" id="KW-0596">Phosphopantetheine</keyword>
<dbReference type="Pfam" id="PF00501">
    <property type="entry name" value="AMP-binding"/>
    <property type="match status" value="4"/>
</dbReference>
<dbReference type="Gene3D" id="3.30.559.10">
    <property type="entry name" value="Chloramphenicol acetyltransferase-like domain"/>
    <property type="match status" value="5"/>
</dbReference>
<dbReference type="InterPro" id="IPR023213">
    <property type="entry name" value="CAT-like_dom_sf"/>
</dbReference>
<comment type="caution">
    <text evidence="6">The sequence shown here is derived from an EMBL/GenBank/DDBJ whole genome shotgun (WGS) entry which is preliminary data.</text>
</comment>
<dbReference type="PROSITE" id="PS00455">
    <property type="entry name" value="AMP_BINDING"/>
    <property type="match status" value="3"/>
</dbReference>
<name>A0A1Y1WXZ3_9FUNG</name>
<proteinExistence type="predicted"/>
<dbReference type="FunFam" id="3.30.300.30:FF:000015">
    <property type="entry name" value="Nonribosomal peptide synthase SidD"/>
    <property type="match status" value="2"/>
</dbReference>
<feature type="region of interest" description="Disordered" evidence="4">
    <location>
        <begin position="4531"/>
        <end position="4566"/>
    </location>
</feature>
<dbReference type="Gene3D" id="2.30.38.10">
    <property type="entry name" value="Luciferase, Domain 3"/>
    <property type="match status" value="2"/>
</dbReference>
<dbReference type="Gene3D" id="1.10.1200.10">
    <property type="entry name" value="ACP-like"/>
    <property type="match status" value="4"/>
</dbReference>
<dbReference type="PROSITE" id="PS00012">
    <property type="entry name" value="PHOSPHOPANTETHEINE"/>
    <property type="match status" value="2"/>
</dbReference>
<dbReference type="InterPro" id="IPR010071">
    <property type="entry name" value="AA_adenyl_dom"/>
</dbReference>
<dbReference type="OrthoDB" id="4920779at2759"/>
<evidence type="ECO:0000256" key="1">
    <source>
        <dbReference type="ARBA" id="ARBA00022450"/>
    </source>
</evidence>
<dbReference type="GO" id="GO:0043041">
    <property type="term" value="P:amino acid activation for nonribosomal peptide biosynthetic process"/>
    <property type="evidence" value="ECO:0007669"/>
    <property type="project" value="TreeGrafter"/>
</dbReference>
<keyword evidence="3" id="KW-0436">Ligase</keyword>
<dbReference type="Proteomes" id="UP000193944">
    <property type="component" value="Unassembled WGS sequence"/>
</dbReference>
<keyword evidence="2" id="KW-0597">Phosphoprotein</keyword>
<dbReference type="InterPro" id="IPR042099">
    <property type="entry name" value="ANL_N_sf"/>
</dbReference>
<dbReference type="NCBIfam" id="NF003417">
    <property type="entry name" value="PRK04813.1"/>
    <property type="match status" value="5"/>
</dbReference>
<evidence type="ECO:0000256" key="4">
    <source>
        <dbReference type="SAM" id="MobiDB-lite"/>
    </source>
</evidence>
<dbReference type="Pfam" id="PF00550">
    <property type="entry name" value="PP-binding"/>
    <property type="match status" value="3"/>
</dbReference>
<feature type="domain" description="Carrier" evidence="5">
    <location>
        <begin position="1895"/>
        <end position="1972"/>
    </location>
</feature>
<evidence type="ECO:0000313" key="7">
    <source>
        <dbReference type="Proteomes" id="UP000193944"/>
    </source>
</evidence>
<dbReference type="Gene3D" id="3.30.300.30">
    <property type="match status" value="3"/>
</dbReference>
<reference evidence="6 7" key="2">
    <citation type="submission" date="2016-08" db="EMBL/GenBank/DDBJ databases">
        <title>Pervasive Adenine N6-methylation of Active Genes in Fungi.</title>
        <authorList>
            <consortium name="DOE Joint Genome Institute"/>
            <person name="Mondo S.J."/>
            <person name="Dannebaum R.O."/>
            <person name="Kuo R.C."/>
            <person name="Labutti K."/>
            <person name="Haridas S."/>
            <person name="Kuo A."/>
            <person name="Salamov A."/>
            <person name="Ahrendt S.R."/>
            <person name="Lipzen A."/>
            <person name="Sullivan W."/>
            <person name="Andreopoulos W.B."/>
            <person name="Clum A."/>
            <person name="Lindquist E."/>
            <person name="Daum C."/>
            <person name="Ramamoorthy G.K."/>
            <person name="Gryganskyi A."/>
            <person name="Culley D."/>
            <person name="Magnuson J.K."/>
            <person name="James T.Y."/>
            <person name="O'Malley M.A."/>
            <person name="Stajich J.E."/>
            <person name="Spatafora J.W."/>
            <person name="Visel A."/>
            <person name="Grigoriev I.V."/>
        </authorList>
    </citation>
    <scope>NUCLEOTIDE SEQUENCE [LARGE SCALE GENOMIC DNA]</scope>
    <source>
        <strain evidence="6 7">S4</strain>
    </source>
</reference>
<dbReference type="InterPro" id="IPR020845">
    <property type="entry name" value="AMP-binding_CS"/>
</dbReference>
<sequence length="4584" mass="537618">MEKIINNNLIYYSATSLQSEIYFSYFENEDKTKFNIFKKYNIKNVHDITKLKEGINEIFKKNELLKSKFSVIKFNEEDKVFHTIDDNSNINVEHYSNDDYHEFIRPFDLSKSPLLRVGFVENSILMIDIHRIIADSTSIDILINKLINFCDGDVCLDSTLQVSKYLNQNIDNMNSDMNLEFIDNLFNHEYNVLNLPKRYNYIKLSGNNKITEKYSFIVSGEIYETLKNFINCNFNPYSFFISIYGLTMTKYSEQEYIYTSILNNRRNSINKDIIGEFDLIQPLLIYINNNIVLNDLINEVNSLLIQYDEQKNSLSNKFKNSNLLSLNNIFIYKSNNNKSKINLNPFIEEINMYDNRNDFHLFLNKLYNFDFIFEVIDDEDKYVFTIEYNNNLYENKIIKNIMDSYLEIIKNQENIYKNIFDIEYISPREKKRILYDFNRNKIDFGKKFYHVEFSKNAKLNPDKCAIVFEDREVTYKILNEMSNSLAYYLRNYGITRNEIIPILCERSYYFFVASLAVMKAGGAFVFISPEFPKERIMYMINNVKARIVLNYSQNVNDILVSLNQNNSLDVYDLKNHDFKNHRQSELININEIDDISCSFYTSGTTGLPKCVLISHKCLYNSCRYGVERNGKNFEHSNMLGFTPFSFVLSFVELFHPLITNRMVTLCNNNEYNNPALIGNIIKKYNVDIIISPPTRIKFYLNFELFRDSLKYIKYFRFGGETVTLEFLQNLRQYTGPREYFCGYGCTELSSLCTFENIDYEEILDRNAATLGSPINNFPLNVNGKLNRKALPEPNINDLVVMEDYEAPKTPYEKKLCIIFGKIFNIDIGKIGRNSDFFELGGDSLVATKVLGIIEKEFNVRLNIKDVFYYSSIHDLGQFMEGIIGHYDDNNNRNSLFKIEKIEKYDSQEFPITSQQLGIYIDSIKNPNSIIYNNPVAFRLKKNTDISKIKDGFTKLFNKHEILKSKYYEKEINGNIEIYGRIDNECTLIFESYTKENAHTFIKPFDISKVPLIRVGFINNEVLLLDIHHIISDGTTMVIIQNELNNYYNGNEVKELEVQFKDYAIYINDQKNSAHYAKQIEYYRKMFDCEYELLNISKKMDNANISNSKGEINDKKRKPIGVCRNTINKEISEKINNYTKSNKISKTAFFLSTYGYILSKYSGQNRIYTSMMNTNRNNRYTDEMIGLFVTTLPLLLEYDDGVNILQNIKNNMNILMDIYQNSDISFSELLNTLKLKKVNNSFIYQPKSIFHHNANEVIFEDYQDLSSNIESRNEDIRNDTKFDITVSIHEHLDDYDITIEFNNDIYEYELINQILSSYIEIIKNVDQYQNNINTIDYIPKDEIEKIIYDFNNDTNKNECEKLYHEEFSKKARLYPDRYAIIFNETKISYKELDEMSNSLGNYLRKNGIQRNDIIPIISNRSPYYIISILSISKAGGAFLPIDPKLPIECIQFILNEVNPKTILYNNTQEIIDKLLILNENYKVYNVQQHDYKLNINSIGNINEPNDTCYVLFTSGTTGKPKGALISHFNIHNYTKEFDESSQFDNISNIIKKEKVNNILGITNFSFDASHNETINCLIHGLNLILVDEDISNNISSLSKYIIKNNVDFIQTTPSRLNLFMENEEFRKCLSLIKVILLGGEALTIDLCKYIHQYSNCRIYNQYGPTECTIGTTMKLIDEVNDENKINIGKPYCNYKIYILDEYLKLVPVGVSGEIFIGGYGVGKGYLNREDLTNEKFIENPFNIDDDEHNKIIYRTGDLGKWTRNGEIEYLGRIDFQVKIHGQRIELGEIESLINEIEKIKHGIVIDKKKENGEKYLVCYYQLNDNNNNSNDNNDNGIKEIEGKDIRNYLKNKLPHYMIPNYYKKINEIPLSVNGKLNRKELPEINIKDIIKEEYIAPETEIEKCICHMYSQLFNINENEIGKASDFFELGGDSLNAIRLISMIEKEWKIKINIKEIYENSLIVQLSQYIEKILNSNNNSKNIEIIKKRNSKEFPVTSQQLGVYIDSIKNPETIIYNIPESFKLNKNVNIEKIKEGFNKIFQNQEILRTKYYSKEINGKEEIYGFIDDECILKFEDYTYDNVSSFIRPFKLSEAPLIRVGFIGNEYLLIDMHHIISDGATMLIIMNELNKYYNEGNISELEIQFSDYAIDMKEKQDNGFYEKQIEFYKEIFNTDYELLNIPQKEKKNECNSNRKENNEIGNCIKFIDKIMNEKINKYTQINKISKSALFLSIYGYVLSKYSGQEIIYTTIMNANRNNHYFEKMIGMFVSTQPILLKYDQSNVSFTDIAKNNMKILMELYNNHDISFSELVNSLKIKIVNNAFIFQPMNILDNNKSGESIFSKENDHKTYTLYEEYGYLLTMEYNKGKFDSSLIEKIMNSFIEMTQHINIFNESIQRIEYIPKEEKEKIITTFNDNSYEYDCDKLYHIEFSRVAKENGNKIAIVYNGIKISYSELDKMSNSLAHYLRSQNIGRGDIIPIICEHSYYYVIAFLGVLKSGAAYLPIDPDFPKERIEYMISEINAKFILKYISKTENNDKVTFKNVNIYSLDHHDYDKNITSINNINESDDLCYILFTSGTTGKPKGTLITHNNLINYCLYAQTYNGKDIYGDGFDNILAFSKFTFDMSLSEIQFPLLRGCKIILYNEDEYNNPKLLYKLIKLYNVYCIYTVPSRLESYITDEEFLKSLTNLKWILFGGEKLNYNLIKIINNNCNSAILNGYGPTETTVCSTIKYYNIKIKENDNVTIGKPNCNYKIYILDKMLKPVPIGIVGEIFISGYGVGKGYLNQLELSKEKFIECPYHSINGKPSIMYRTGDLGKWNEEGEIECLGRIDFQIKIHGQRIELNEIENTIKEMEEIEYSIVIDQKYKNGDKYLICYYISSNEIENKKIIEYLKEKLPKYMIPNYYKRIFEIPLLNSGKLDRKALPVPNIEDMINEQYEAPETNIEKIICKIYSKILNISENKVGRTSDFFELGGDRITIEDIMNYSQISHFGKYIEELLNSDEIKNKVEIIKRYNSKEFPITSQQLGVYIDSIKHKNNIIYNIPSWYKLNENIDIEKIKKGFNKIFQNQEILRTKYLEKEVNGNIEIYGFIDDNCKLVFEEYNYDNASSFIRPFNLSKAPLIRVGFIGNEYLLVDIHHIISDGATSLIIMNELNKYYNDDVMNELDIQFSDYAIHMNEKKNNGHFEKQIEFYKEMFSKEYEIPNIPEKYKNIDKMNQNEEIISYSNTCEKSIDEEMSKNINEFIKNQGITKAAFFLTIYGYILSKYCRQELIYTSIISANRNNQYVENMAGMFISTLPILLSFENKNITFIDVIKSNMNMMIDVYNNQDISFSELTELIKLKKVNNTFIFQPYIPSSNKNETNIFNNNDNSMNLFTYESNDNMQNNSKFDISFTVNEQQKNYSILIEFNPNEYELKTIENILNSINEVIKNINYNYEQNINEIEYIPKEEKEKIINKFNSNINTFGCDKLYHEEFCKIANKYPKRCAIVFNDMKINYKELDEMSNSLEHYLRENGIQRNDIIPIISNRSPYYIISILAISKAGGAFLPIDPKLPIDRIQFILEEVQPKIILYENSKIEFEKITQYKSIIYDLKHHNYELKRDRIININSSNDICYVLYTSGTTGKPKGALINHFNIYNYLKTFNRKNEMETLCLDELMKKNHINNILAITNFSFDISHNEITYCLIHGLTSILIDENVSENISLLSQYIMENKVDLINTTPTRFKLFMENEMFRQSLKIIKSIIFIGEELPLSLCKNIHQYSEYNYLKLVPIGVEGEIFIGGYGVGRGYLNRDELTKEKFINNPFNFDDDEHNGIMYRTGDLGKWTSYGEIEYLGRMDFQVKIHGHRIELEEIENIIKDIDGIEQCVVIDKEKENKDKYLVCYYISNKEIDGKIIRSSLKSKLPIYMIPNYYIRISEFPLSMSGKLNRKALPVPTIKDIVKKEYEAPKTDTEKSICKIYSEIFNVPYNEIGRTSDFYELGGDSLNAIRIIAYIKTTFKIKIYMKDIMNNSEVHLISSLIDEILENNDKRYQIEFIEKYNSDEYPTSYILPPTLDLKNIENNENKEINIDTYKNSKYIILFYYKIKCPIDINKLANSFNILINRHEVLKTKFIVKNINGENKVFGRIIKDAKIEIEHYTKDNFMELEKPIDLTKDLLIKVAIIENDILVIKTSHLICDGYSYGILINELFKIYNDEILEDLPIQYSDYAIHQYKKISKEDYTEQIEYYSSIFDEPYTNIKLPTINNNNNKDNNKKHNIVTIKTDTEVYNNVNRIIKENNISKTTFFLTIYCLVMSIYSGQKNIYVEMINSNRKNTYTEMLIGLFMKLTPILVKMENVNLIDFLNKYKNILLTLFSYDIPDSILSEKLNFSKCHSQFKFDPYELNSKDDFSYLEYIDRFDVYKMFNKELNEIDFGDVNNLSFCVAERENYYDISFSYRKDVYEETLLKNIIYSFIDIIKNEDYLNKSLDYIIESIKIKNNNNNLCNNMNLINCMPSYNKENAISHNDEQKNNLKIKNENETDEFEISNNNKNKTEEFEISNNNESKTKEFEISNNNENKNEKSKVSNNKKNSKYFAIQQGDSMISLNNF</sequence>
<dbReference type="CDD" id="cd05930">
    <property type="entry name" value="A_NRPS"/>
    <property type="match status" value="3"/>
</dbReference>
<dbReference type="InterPro" id="IPR036736">
    <property type="entry name" value="ACP-like_sf"/>
</dbReference>
<dbReference type="GO" id="GO:0005737">
    <property type="term" value="C:cytoplasm"/>
    <property type="evidence" value="ECO:0007669"/>
    <property type="project" value="TreeGrafter"/>
</dbReference>
<dbReference type="Gene3D" id="3.30.559.30">
    <property type="entry name" value="Nonribosomal peptide synthetase, condensation domain"/>
    <property type="match status" value="5"/>
</dbReference>
<organism evidence="6 7">
    <name type="scientific">Anaeromyces robustus</name>
    <dbReference type="NCBI Taxonomy" id="1754192"/>
    <lineage>
        <taxon>Eukaryota</taxon>
        <taxon>Fungi</taxon>
        <taxon>Fungi incertae sedis</taxon>
        <taxon>Chytridiomycota</taxon>
        <taxon>Chytridiomycota incertae sedis</taxon>
        <taxon>Neocallimastigomycetes</taxon>
        <taxon>Neocallimastigales</taxon>
        <taxon>Neocallimastigaceae</taxon>
        <taxon>Anaeromyces</taxon>
    </lineage>
</organism>
<gene>
    <name evidence="6" type="ORF">BCR32DRAFT_282303</name>
</gene>
<dbReference type="Gene3D" id="3.40.50.12780">
    <property type="entry name" value="N-terminal domain of ligase-like"/>
    <property type="match status" value="2"/>
</dbReference>
<feature type="domain" description="Carrier" evidence="5">
    <location>
        <begin position="806"/>
        <end position="883"/>
    </location>
</feature>
<dbReference type="InterPro" id="IPR045851">
    <property type="entry name" value="AMP-bd_C_sf"/>
</dbReference>
<dbReference type="SUPFAM" id="SSF56801">
    <property type="entry name" value="Acetyl-CoA synthetase-like"/>
    <property type="match status" value="4"/>
</dbReference>
<dbReference type="STRING" id="1754192.A0A1Y1WXZ3"/>
<dbReference type="PROSITE" id="PS50075">
    <property type="entry name" value="CARRIER"/>
    <property type="match status" value="3"/>
</dbReference>
<dbReference type="PANTHER" id="PTHR45527:SF1">
    <property type="entry name" value="FATTY ACID SYNTHASE"/>
    <property type="match status" value="1"/>
</dbReference>
<dbReference type="PANTHER" id="PTHR45527">
    <property type="entry name" value="NONRIBOSOMAL PEPTIDE SYNTHETASE"/>
    <property type="match status" value="1"/>
</dbReference>
<evidence type="ECO:0000313" key="6">
    <source>
        <dbReference type="EMBL" id="ORX78421.1"/>
    </source>
</evidence>
<dbReference type="EMBL" id="MCFG01000211">
    <property type="protein sequence ID" value="ORX78421.1"/>
    <property type="molecule type" value="Genomic_DNA"/>
</dbReference>